<evidence type="ECO:0000313" key="18">
    <source>
        <dbReference type="Proteomes" id="UP000824200"/>
    </source>
</evidence>
<dbReference type="GO" id="GO:0006178">
    <property type="term" value="P:guanine salvage"/>
    <property type="evidence" value="ECO:0007669"/>
    <property type="project" value="TreeGrafter"/>
</dbReference>
<dbReference type="GO" id="GO:0006166">
    <property type="term" value="P:purine ribonucleoside salvage"/>
    <property type="evidence" value="ECO:0007669"/>
    <property type="project" value="UniProtKB-KW"/>
</dbReference>
<dbReference type="Gene3D" id="3.40.50.2020">
    <property type="match status" value="1"/>
</dbReference>
<evidence type="ECO:0000256" key="15">
    <source>
        <dbReference type="RuleBase" id="RU364099"/>
    </source>
</evidence>
<dbReference type="GO" id="GO:0000166">
    <property type="term" value="F:nucleotide binding"/>
    <property type="evidence" value="ECO:0007669"/>
    <property type="project" value="UniProtKB-KW"/>
</dbReference>
<gene>
    <name evidence="17" type="primary">hpt</name>
    <name evidence="17" type="ORF">IAC95_05015</name>
</gene>
<dbReference type="InterPro" id="IPR000836">
    <property type="entry name" value="PRTase_dom"/>
</dbReference>
<protein>
    <recommendedName>
        <fullName evidence="5 15">Hypoxanthine phosphoribosyltransferase</fullName>
        <ecNumber evidence="5 15">2.4.2.8</ecNumber>
    </recommendedName>
</protein>
<comment type="pathway">
    <text evidence="3 15">Purine metabolism; IMP biosynthesis via salvage pathway; IMP from hypoxanthine: step 1/1.</text>
</comment>
<evidence type="ECO:0000256" key="14">
    <source>
        <dbReference type="ARBA" id="ARBA00049402"/>
    </source>
</evidence>
<organism evidence="17 18">
    <name type="scientific">Candidatus Fimimonas gallinarum</name>
    <dbReference type="NCBI Taxonomy" id="2840821"/>
    <lineage>
        <taxon>Bacteria</taxon>
        <taxon>Pseudomonadati</taxon>
        <taxon>Myxococcota</taxon>
        <taxon>Myxococcia</taxon>
        <taxon>Myxococcales</taxon>
        <taxon>Cystobacterineae</taxon>
        <taxon>Myxococcaceae</taxon>
        <taxon>Myxococcaceae incertae sedis</taxon>
        <taxon>Candidatus Fimimonas</taxon>
    </lineage>
</organism>
<keyword evidence="9 15" id="KW-0479">Metal-binding</keyword>
<sequence>MKDYSNIREVLISKEEISNRVRQLAAQISADYRDKNPVLVGVLKGGWVYLADLVREMDIDCEVDFISASSYGKGTTTSGSVKLLKDLTEDVCGRHVLIVEDIIDSGITLSHLKKLIEEKNAESVEITALLSKPSRRKVHVDVKYVGFEIPDKFVVGYGMDFAEKLRGLPEICVLKEEMYKKQ</sequence>
<evidence type="ECO:0000256" key="7">
    <source>
        <dbReference type="ARBA" id="ARBA00022676"/>
    </source>
</evidence>
<dbReference type="GO" id="GO:0032264">
    <property type="term" value="P:IMP salvage"/>
    <property type="evidence" value="ECO:0007669"/>
    <property type="project" value="TreeGrafter"/>
</dbReference>
<dbReference type="GO" id="GO:0000287">
    <property type="term" value="F:magnesium ion binding"/>
    <property type="evidence" value="ECO:0007669"/>
    <property type="project" value="TreeGrafter"/>
</dbReference>
<dbReference type="GO" id="GO:0005829">
    <property type="term" value="C:cytosol"/>
    <property type="evidence" value="ECO:0007669"/>
    <property type="project" value="TreeGrafter"/>
</dbReference>
<dbReference type="SUPFAM" id="SSF53271">
    <property type="entry name" value="PRTase-like"/>
    <property type="match status" value="1"/>
</dbReference>
<evidence type="ECO:0000256" key="13">
    <source>
        <dbReference type="ARBA" id="ARBA00048811"/>
    </source>
</evidence>
<dbReference type="Pfam" id="PF00156">
    <property type="entry name" value="Pribosyltran"/>
    <property type="match status" value="1"/>
</dbReference>
<dbReference type="InterPro" id="IPR029057">
    <property type="entry name" value="PRTase-like"/>
</dbReference>
<reference evidence="17" key="1">
    <citation type="submission" date="2020-10" db="EMBL/GenBank/DDBJ databases">
        <authorList>
            <person name="Gilroy R."/>
        </authorList>
    </citation>
    <scope>NUCLEOTIDE SEQUENCE</scope>
    <source>
        <strain evidence="17">CHK121-14286</strain>
    </source>
</reference>
<comment type="subcellular location">
    <subcellularLocation>
        <location evidence="2 15">Cytoplasm</location>
    </subcellularLocation>
</comment>
<name>A0A9D1E4N3_9BACT</name>
<dbReference type="GO" id="GO:0004422">
    <property type="term" value="F:hypoxanthine phosphoribosyltransferase activity"/>
    <property type="evidence" value="ECO:0007669"/>
    <property type="project" value="InterPro"/>
</dbReference>
<comment type="similarity">
    <text evidence="4 15">Belongs to the purine/pyrimidine phosphoribosyltransferase family.</text>
</comment>
<evidence type="ECO:0000256" key="9">
    <source>
        <dbReference type="ARBA" id="ARBA00022723"/>
    </source>
</evidence>
<dbReference type="PANTHER" id="PTHR43340">
    <property type="entry name" value="HYPOXANTHINE-GUANINE PHOSPHORIBOSYLTRANSFERASE"/>
    <property type="match status" value="1"/>
</dbReference>
<accession>A0A9D1E4N3</accession>
<evidence type="ECO:0000256" key="3">
    <source>
        <dbReference type="ARBA" id="ARBA00004669"/>
    </source>
</evidence>
<feature type="domain" description="Phosphoribosyltransferase" evidence="16">
    <location>
        <begin position="16"/>
        <end position="161"/>
    </location>
</feature>
<keyword evidence="7 15" id="KW-0328">Glycosyltransferase</keyword>
<dbReference type="GO" id="GO:0032263">
    <property type="term" value="P:GMP salvage"/>
    <property type="evidence" value="ECO:0007669"/>
    <property type="project" value="TreeGrafter"/>
</dbReference>
<keyword evidence="6 15" id="KW-0963">Cytoplasm</keyword>
<comment type="catalytic activity">
    <reaction evidence="13">
        <text>GMP + diphosphate = guanine + 5-phospho-alpha-D-ribose 1-diphosphate</text>
        <dbReference type="Rhea" id="RHEA:25424"/>
        <dbReference type="ChEBI" id="CHEBI:16235"/>
        <dbReference type="ChEBI" id="CHEBI:33019"/>
        <dbReference type="ChEBI" id="CHEBI:58017"/>
        <dbReference type="ChEBI" id="CHEBI:58115"/>
        <dbReference type="EC" id="2.4.2.8"/>
    </reaction>
    <physiologicalReaction direction="right-to-left" evidence="13">
        <dbReference type="Rhea" id="RHEA:25426"/>
    </physiologicalReaction>
</comment>
<comment type="cofactor">
    <cofactor evidence="1 15">
        <name>Mg(2+)</name>
        <dbReference type="ChEBI" id="CHEBI:18420"/>
    </cofactor>
</comment>
<evidence type="ECO:0000256" key="8">
    <source>
        <dbReference type="ARBA" id="ARBA00022679"/>
    </source>
</evidence>
<comment type="catalytic activity">
    <reaction evidence="14">
        <text>IMP + diphosphate = hypoxanthine + 5-phospho-alpha-D-ribose 1-diphosphate</text>
        <dbReference type="Rhea" id="RHEA:17973"/>
        <dbReference type="ChEBI" id="CHEBI:17368"/>
        <dbReference type="ChEBI" id="CHEBI:33019"/>
        <dbReference type="ChEBI" id="CHEBI:58017"/>
        <dbReference type="ChEBI" id="CHEBI:58053"/>
        <dbReference type="EC" id="2.4.2.8"/>
    </reaction>
    <physiologicalReaction direction="right-to-left" evidence="14">
        <dbReference type="Rhea" id="RHEA:17975"/>
    </physiologicalReaction>
</comment>
<evidence type="ECO:0000256" key="6">
    <source>
        <dbReference type="ARBA" id="ARBA00022490"/>
    </source>
</evidence>
<dbReference type="EMBL" id="DVHL01000042">
    <property type="protein sequence ID" value="HIR66219.1"/>
    <property type="molecule type" value="Genomic_DNA"/>
</dbReference>
<dbReference type="GO" id="GO:0052657">
    <property type="term" value="F:guanine phosphoribosyltransferase activity"/>
    <property type="evidence" value="ECO:0007669"/>
    <property type="project" value="UniProtKB-ARBA"/>
</dbReference>
<evidence type="ECO:0000256" key="10">
    <source>
        <dbReference type="ARBA" id="ARBA00022726"/>
    </source>
</evidence>
<dbReference type="GO" id="GO:0046100">
    <property type="term" value="P:hypoxanthine metabolic process"/>
    <property type="evidence" value="ECO:0007669"/>
    <property type="project" value="TreeGrafter"/>
</dbReference>
<evidence type="ECO:0000256" key="12">
    <source>
        <dbReference type="ARBA" id="ARBA00022842"/>
    </source>
</evidence>
<evidence type="ECO:0000256" key="5">
    <source>
        <dbReference type="ARBA" id="ARBA00011895"/>
    </source>
</evidence>
<evidence type="ECO:0000256" key="4">
    <source>
        <dbReference type="ARBA" id="ARBA00008391"/>
    </source>
</evidence>
<reference evidence="17" key="2">
    <citation type="journal article" date="2021" name="PeerJ">
        <title>Extensive microbial diversity within the chicken gut microbiome revealed by metagenomics and culture.</title>
        <authorList>
            <person name="Gilroy R."/>
            <person name="Ravi A."/>
            <person name="Getino M."/>
            <person name="Pursley I."/>
            <person name="Horton D.L."/>
            <person name="Alikhan N.F."/>
            <person name="Baker D."/>
            <person name="Gharbi K."/>
            <person name="Hall N."/>
            <person name="Watson M."/>
            <person name="Adriaenssens E.M."/>
            <person name="Foster-Nyarko E."/>
            <person name="Jarju S."/>
            <person name="Secka A."/>
            <person name="Antonio M."/>
            <person name="Oren A."/>
            <person name="Chaudhuri R.R."/>
            <person name="La Ragione R."/>
            <person name="Hildebrand F."/>
            <person name="Pallen M.J."/>
        </authorList>
    </citation>
    <scope>NUCLEOTIDE SEQUENCE</scope>
    <source>
        <strain evidence="17">CHK121-14286</strain>
    </source>
</reference>
<evidence type="ECO:0000313" key="17">
    <source>
        <dbReference type="EMBL" id="HIR66219.1"/>
    </source>
</evidence>
<dbReference type="FunFam" id="3.40.50.2020:FF:000006">
    <property type="entry name" value="Hypoxanthine phosphoribosyltransferase"/>
    <property type="match status" value="1"/>
</dbReference>
<evidence type="ECO:0000256" key="1">
    <source>
        <dbReference type="ARBA" id="ARBA00001946"/>
    </source>
</evidence>
<keyword evidence="10 15" id="KW-0660">Purine salvage</keyword>
<evidence type="ECO:0000256" key="2">
    <source>
        <dbReference type="ARBA" id="ARBA00004496"/>
    </source>
</evidence>
<dbReference type="InterPro" id="IPR050408">
    <property type="entry name" value="HGPRT"/>
</dbReference>
<dbReference type="InterPro" id="IPR005904">
    <property type="entry name" value="Hxn_phspho_trans"/>
</dbReference>
<evidence type="ECO:0000259" key="16">
    <source>
        <dbReference type="Pfam" id="PF00156"/>
    </source>
</evidence>
<proteinExistence type="inferred from homology"/>
<keyword evidence="12 15" id="KW-0460">Magnesium</keyword>
<dbReference type="EC" id="2.4.2.8" evidence="5 15"/>
<keyword evidence="8 15" id="KW-0808">Transferase</keyword>
<dbReference type="AlphaFoldDB" id="A0A9D1E4N3"/>
<evidence type="ECO:0000256" key="11">
    <source>
        <dbReference type="ARBA" id="ARBA00022741"/>
    </source>
</evidence>
<keyword evidence="11 15" id="KW-0547">Nucleotide-binding</keyword>
<comment type="caution">
    <text evidence="17">The sequence shown here is derived from an EMBL/GenBank/DDBJ whole genome shotgun (WGS) entry which is preliminary data.</text>
</comment>
<dbReference type="CDD" id="cd06223">
    <property type="entry name" value="PRTases_typeI"/>
    <property type="match status" value="1"/>
</dbReference>
<dbReference type="NCBIfam" id="TIGR01203">
    <property type="entry name" value="HGPRTase"/>
    <property type="match status" value="1"/>
</dbReference>
<dbReference type="PANTHER" id="PTHR43340:SF1">
    <property type="entry name" value="HYPOXANTHINE PHOSPHORIBOSYLTRANSFERASE"/>
    <property type="match status" value="1"/>
</dbReference>
<dbReference type="Proteomes" id="UP000824200">
    <property type="component" value="Unassembled WGS sequence"/>
</dbReference>